<accession>A0A915KDD1</accession>
<evidence type="ECO:0000313" key="1">
    <source>
        <dbReference type="Proteomes" id="UP000887565"/>
    </source>
</evidence>
<keyword evidence="1" id="KW-1185">Reference proteome</keyword>
<reference evidence="2" key="1">
    <citation type="submission" date="2022-11" db="UniProtKB">
        <authorList>
            <consortium name="WormBaseParasite"/>
        </authorList>
    </citation>
    <scope>IDENTIFICATION</scope>
</reference>
<protein>
    <submittedName>
        <fullName evidence="2">Uncharacterized protein</fullName>
    </submittedName>
</protein>
<dbReference type="AlphaFoldDB" id="A0A915KDD1"/>
<dbReference type="WBParaSite" id="nRc.2.0.1.t35929-RA">
    <property type="protein sequence ID" value="nRc.2.0.1.t35929-RA"/>
    <property type="gene ID" value="nRc.2.0.1.g35929"/>
</dbReference>
<name>A0A915KDD1_ROMCU</name>
<organism evidence="1 2">
    <name type="scientific">Romanomermis culicivorax</name>
    <name type="common">Nematode worm</name>
    <dbReference type="NCBI Taxonomy" id="13658"/>
    <lineage>
        <taxon>Eukaryota</taxon>
        <taxon>Metazoa</taxon>
        <taxon>Ecdysozoa</taxon>
        <taxon>Nematoda</taxon>
        <taxon>Enoplea</taxon>
        <taxon>Dorylaimia</taxon>
        <taxon>Mermithida</taxon>
        <taxon>Mermithoidea</taxon>
        <taxon>Mermithidae</taxon>
        <taxon>Romanomermis</taxon>
    </lineage>
</organism>
<evidence type="ECO:0000313" key="2">
    <source>
        <dbReference type="WBParaSite" id="nRc.2.0.1.t35929-RA"/>
    </source>
</evidence>
<dbReference type="Proteomes" id="UP000887565">
    <property type="component" value="Unplaced"/>
</dbReference>
<sequence length="85" mass="10497">MYIYVSLFQFCHTSLIWKYQSVNRHLGELLEMKTNYCQLKGYCPVNFVYHVRNCTCFRWIQTAIFLDYLNTWIVDYRSAKWMFSR</sequence>
<proteinExistence type="predicted"/>